<proteinExistence type="inferred from homology"/>
<comment type="subcellular location">
    <subcellularLocation>
        <location evidence="1">Mitochondrion inner membrane</location>
        <topology evidence="1">Multi-pass membrane protein</topology>
    </subcellularLocation>
</comment>
<evidence type="ECO:0000256" key="8">
    <source>
        <dbReference type="ARBA" id="ARBA00022837"/>
    </source>
</evidence>
<organism evidence="17 18">
    <name type="scientific">Leishmania panamensis</name>
    <dbReference type="NCBI Taxonomy" id="5679"/>
    <lineage>
        <taxon>Eukaryota</taxon>
        <taxon>Discoba</taxon>
        <taxon>Euglenozoa</taxon>
        <taxon>Kinetoplastea</taxon>
        <taxon>Metakinetoplastina</taxon>
        <taxon>Trypanosomatida</taxon>
        <taxon>Trypanosomatidae</taxon>
        <taxon>Leishmaniinae</taxon>
        <taxon>Leishmania</taxon>
        <taxon>Leishmania guyanensis species complex</taxon>
    </lineage>
</organism>
<dbReference type="GO" id="GO:0051560">
    <property type="term" value="P:mitochondrial calcium ion homeostasis"/>
    <property type="evidence" value="ECO:0007669"/>
    <property type="project" value="InterPro"/>
</dbReference>
<evidence type="ECO:0000256" key="13">
    <source>
        <dbReference type="ARBA" id="ARBA00023303"/>
    </source>
</evidence>
<dbReference type="GO" id="GO:0036444">
    <property type="term" value="P:calcium import into the mitochondrion"/>
    <property type="evidence" value="ECO:0007669"/>
    <property type="project" value="TreeGrafter"/>
</dbReference>
<evidence type="ECO:0000256" key="12">
    <source>
        <dbReference type="ARBA" id="ARBA00023136"/>
    </source>
</evidence>
<evidence type="ECO:0000259" key="16">
    <source>
        <dbReference type="Pfam" id="PF04678"/>
    </source>
</evidence>
<keyword evidence="13" id="KW-0407">Ion channel</keyword>
<dbReference type="GeneID" id="22575023"/>
<dbReference type="InterPro" id="IPR006769">
    <property type="entry name" value="MCU_C"/>
</dbReference>
<dbReference type="PANTHER" id="PTHR13462">
    <property type="entry name" value="CALCIUM UNIPORTER PROTEIN, MITOCHONDRIAL"/>
    <property type="match status" value="1"/>
</dbReference>
<protein>
    <recommendedName>
        <fullName evidence="16">Calcium uniporter protein C-terminal domain-containing protein</fullName>
    </recommendedName>
</protein>
<feature type="domain" description="Calcium uniporter protein C-terminal" evidence="16">
    <location>
        <begin position="49"/>
        <end position="211"/>
    </location>
</feature>
<keyword evidence="6 15" id="KW-0812">Transmembrane</keyword>
<dbReference type="eggNOG" id="KOG2966">
    <property type="taxonomic scope" value="Eukaryota"/>
</dbReference>
<evidence type="ECO:0000256" key="1">
    <source>
        <dbReference type="ARBA" id="ARBA00004448"/>
    </source>
</evidence>
<dbReference type="VEuPathDB" id="TriTrypDB:LPMP_212010"/>
<sequence length="251" mass="28451">MLTETFLRKAIFARCAIDLCGKKILPKDAFVALLTQGHMTPSQFQMSDAEAVKYIDTLKRAKMVVVVEDYVYTDVKAVIDAVHLKSGLPLVPSTSKGFMCFHHMMSESLAAFNRECSLAMERAVRREKEFWAFTALVSGIQMLVLAYLTFQVYGWDVMEPVTFFVTTATALCSYAYFLCFRTEHSYESVDDNFLPHLLMKELSALRVDANKVIHDMKAMQELQAVVSLDDERVSKLVEATLEKKSTCTYLS</sequence>
<feature type="transmembrane region" description="Helical" evidence="15">
    <location>
        <begin position="161"/>
        <end position="179"/>
    </location>
</feature>
<keyword evidence="9 15" id="KW-1133">Transmembrane helix</keyword>
<dbReference type="OrthoDB" id="278338at2759"/>
<evidence type="ECO:0000256" key="6">
    <source>
        <dbReference type="ARBA" id="ARBA00022692"/>
    </source>
</evidence>
<keyword evidence="8" id="KW-0106">Calcium</keyword>
<evidence type="ECO:0000313" key="17">
    <source>
        <dbReference type="EMBL" id="AIN98278.1"/>
    </source>
</evidence>
<keyword evidence="11" id="KW-0496">Mitochondrion</keyword>
<dbReference type="GO" id="GO:1990246">
    <property type="term" value="C:uniplex complex"/>
    <property type="evidence" value="ECO:0007669"/>
    <property type="project" value="TreeGrafter"/>
</dbReference>
<evidence type="ECO:0000256" key="3">
    <source>
        <dbReference type="ARBA" id="ARBA00022448"/>
    </source>
</evidence>
<accession>A0A088RQN6</accession>
<evidence type="ECO:0000313" key="18">
    <source>
        <dbReference type="Proteomes" id="UP000063063"/>
    </source>
</evidence>
<dbReference type="Pfam" id="PF04678">
    <property type="entry name" value="MCU"/>
    <property type="match status" value="1"/>
</dbReference>
<evidence type="ECO:0000256" key="5">
    <source>
        <dbReference type="ARBA" id="ARBA00022673"/>
    </source>
</evidence>
<evidence type="ECO:0000256" key="10">
    <source>
        <dbReference type="ARBA" id="ARBA00023065"/>
    </source>
</evidence>
<dbReference type="RefSeq" id="XP_010698985.1">
    <property type="nucleotide sequence ID" value="XM_010700683.1"/>
</dbReference>
<evidence type="ECO:0000256" key="11">
    <source>
        <dbReference type="ARBA" id="ARBA00023128"/>
    </source>
</evidence>
<keyword evidence="3" id="KW-0813">Transport</keyword>
<keyword evidence="18" id="KW-1185">Reference proteome</keyword>
<dbReference type="InterPro" id="IPR039055">
    <property type="entry name" value="MCU_fam"/>
</dbReference>
<evidence type="ECO:0000256" key="9">
    <source>
        <dbReference type="ARBA" id="ARBA00022989"/>
    </source>
</evidence>
<dbReference type="PANTHER" id="PTHR13462:SF10">
    <property type="entry name" value="CALCIUM UNIPORTER PROTEIN, MITOCHONDRIAL"/>
    <property type="match status" value="1"/>
</dbReference>
<name>A0A088RQN6_LEIPA</name>
<keyword evidence="10" id="KW-0406">Ion transport</keyword>
<reference evidence="17 18" key="1">
    <citation type="journal article" date="2015" name="Sci. Rep.">
        <title>The genome of Leishmania panamensis: insights into genomics of the L. (Viannia) subgenus.</title>
        <authorList>
            <person name="Llanes A."/>
            <person name="Restrepo C.M."/>
            <person name="Vecchio G.D."/>
            <person name="Anguizola F.J."/>
            <person name="Lleonart R."/>
        </authorList>
    </citation>
    <scope>NUCLEOTIDE SEQUENCE [LARGE SCALE GENOMIC DNA]</scope>
    <source>
        <strain evidence="17 18">MHOM/PA/94/PSC-1</strain>
    </source>
</reference>
<evidence type="ECO:0000256" key="2">
    <source>
        <dbReference type="ARBA" id="ARBA00005653"/>
    </source>
</evidence>
<dbReference type="EMBL" id="CP009390">
    <property type="protein sequence ID" value="AIN98278.1"/>
    <property type="molecule type" value="Genomic_DNA"/>
</dbReference>
<dbReference type="VEuPathDB" id="TriTrypDB:LPAL13_210024000"/>
<evidence type="ECO:0000256" key="14">
    <source>
        <dbReference type="ARBA" id="ARBA00036634"/>
    </source>
</evidence>
<keyword evidence="12 15" id="KW-0472">Membrane</keyword>
<comment type="catalytic activity">
    <reaction evidence="14">
        <text>Ca(2+)(in) = Ca(2+)(out)</text>
        <dbReference type="Rhea" id="RHEA:29671"/>
        <dbReference type="ChEBI" id="CHEBI:29108"/>
    </reaction>
</comment>
<keyword evidence="5" id="KW-0107">Calcium channel</keyword>
<dbReference type="GO" id="GO:0005262">
    <property type="term" value="F:calcium channel activity"/>
    <property type="evidence" value="ECO:0007669"/>
    <property type="project" value="UniProtKB-KW"/>
</dbReference>
<gene>
    <name evidence="17" type="ORF">LPMP_212010</name>
</gene>
<dbReference type="AlphaFoldDB" id="A0A088RQN6"/>
<evidence type="ECO:0000256" key="7">
    <source>
        <dbReference type="ARBA" id="ARBA00022792"/>
    </source>
</evidence>
<evidence type="ECO:0000256" key="15">
    <source>
        <dbReference type="SAM" id="Phobius"/>
    </source>
</evidence>
<dbReference type="Proteomes" id="UP000063063">
    <property type="component" value="Chromosome 21"/>
</dbReference>
<comment type="similarity">
    <text evidence="2">Belongs to the MCU (TC 1.A.77) family.</text>
</comment>
<feature type="transmembrane region" description="Helical" evidence="15">
    <location>
        <begin position="130"/>
        <end position="149"/>
    </location>
</feature>
<evidence type="ECO:0000256" key="4">
    <source>
        <dbReference type="ARBA" id="ARBA00022568"/>
    </source>
</evidence>
<dbReference type="KEGG" id="lpan:LPMP_212010"/>
<keyword evidence="7" id="KW-0999">Mitochondrion inner membrane</keyword>
<keyword evidence="4" id="KW-0109">Calcium transport</keyword>
<dbReference type="GO" id="GO:0015292">
    <property type="term" value="F:uniporter activity"/>
    <property type="evidence" value="ECO:0007669"/>
    <property type="project" value="TreeGrafter"/>
</dbReference>